<dbReference type="Proteomes" id="UP000321301">
    <property type="component" value="Unassembled WGS sequence"/>
</dbReference>
<dbReference type="GO" id="GO:0005615">
    <property type="term" value="C:extracellular space"/>
    <property type="evidence" value="ECO:0007669"/>
    <property type="project" value="TreeGrafter"/>
</dbReference>
<dbReference type="GO" id="GO:0070006">
    <property type="term" value="F:metalloaminopeptidase activity"/>
    <property type="evidence" value="ECO:0007669"/>
    <property type="project" value="TreeGrafter"/>
</dbReference>
<dbReference type="GO" id="GO:0008270">
    <property type="term" value="F:zinc ion binding"/>
    <property type="evidence" value="ECO:0007669"/>
    <property type="project" value="InterPro"/>
</dbReference>
<sequence length="839" mass="96102">MDISQNASVDTSVTAVSSAHKTLVSEKEAKIREYQASKTRDWDLLHTALKVNFDYAAQTVNGEAILTIKPLIYPQKTLVLDAKDFDVHSTSMLKGGEDLPLTFNYDQEKLTLFLPEKMGRYDTLQIAIAYTAFPEKGGKEGSAAITDTKGLYFINPDGAVKDKPIQIWTQGETVHSSKWFPTIDSPNERQTHDFYLTVPDQYISLSNGEMVNSQKNADGTRTDHWQMNLPHAPYLSALVVGEFATIEENIEGLALRYFVEPKYKEGAKMVFGNTPEMIRFFSSLLEMPFPWQKYDQVVVRDFVSGAMENTTLSIFMEALNLNEREALDSEWDYIIAHELFHQWFGNYVTTESWANLTMNEGFADYAEYLWLEHKEGRDEADMHHFNAIEQYMGEAEEKQLDLVRFYHEDSEDMFDSHTYAKGGRVLHMLRKYLGDEVFFEGLRFYLKENALSSVEVHQLRLALEEVSGKDLNWFFNQWFLSAGHPELKINWDYSQPDNILLTLEQQQDITRFPIFKIPFKVSIYKDGERIEQTYTMDQASQQFALENGPDTELALFDEYSEILSVREETRGGELLAKQFFRSQSGLARVEALDSLTSNNSEALDFLPTMQLALDDSFHVVRELALHRLNRLEAATDAIVQLENKILQMAEGDPNNAVRAAAIEALAGIDNRKYEQLFYRLINAPSYQVSGAALTAYLDLEGNDTQKEELFNRLKQEENIRILAPLADYLTIQKITGQAGWMQEKLDLLEGESLYYFLGYYGDFFASVEGVPTEEAISSLAQLARVHKLNYVRLAAFQSLFGFIDEPGVLELVRSIQGGEKDEMIREYQEYYLSPYLNDN</sequence>
<evidence type="ECO:0000256" key="7">
    <source>
        <dbReference type="ARBA" id="ARBA00022670"/>
    </source>
</evidence>
<comment type="similarity">
    <text evidence="3">Belongs to the peptidase M1 family.</text>
</comment>
<dbReference type="InterPro" id="IPR016024">
    <property type="entry name" value="ARM-type_fold"/>
</dbReference>
<evidence type="ECO:0000256" key="8">
    <source>
        <dbReference type="ARBA" id="ARBA00022723"/>
    </source>
</evidence>
<dbReference type="InterPro" id="IPR045357">
    <property type="entry name" value="Aminopeptidase_N-like_N"/>
</dbReference>
<dbReference type="InterPro" id="IPR011989">
    <property type="entry name" value="ARM-like"/>
</dbReference>
<evidence type="ECO:0000256" key="6">
    <source>
        <dbReference type="ARBA" id="ARBA00022438"/>
    </source>
</evidence>
<feature type="domain" description="Aminopeptidase N-like N-terminal" evidence="13">
    <location>
        <begin position="48"/>
        <end position="235"/>
    </location>
</feature>
<evidence type="ECO:0000259" key="12">
    <source>
        <dbReference type="Pfam" id="PF01433"/>
    </source>
</evidence>
<dbReference type="GO" id="GO:0043171">
    <property type="term" value="P:peptide catabolic process"/>
    <property type="evidence" value="ECO:0007669"/>
    <property type="project" value="TreeGrafter"/>
</dbReference>
<dbReference type="GO" id="GO:0016285">
    <property type="term" value="F:alanyl aminopeptidase activity"/>
    <property type="evidence" value="ECO:0007669"/>
    <property type="project" value="UniProtKB-EC"/>
</dbReference>
<dbReference type="InterPro" id="IPR027268">
    <property type="entry name" value="Peptidase_M4/M1_CTD_sf"/>
</dbReference>
<organism evidence="14 15">
    <name type="scientific">Cyclobacterium qasimii</name>
    <dbReference type="NCBI Taxonomy" id="1350429"/>
    <lineage>
        <taxon>Bacteria</taxon>
        <taxon>Pseudomonadati</taxon>
        <taxon>Bacteroidota</taxon>
        <taxon>Cytophagia</taxon>
        <taxon>Cytophagales</taxon>
        <taxon>Cyclobacteriaceae</taxon>
        <taxon>Cyclobacterium</taxon>
    </lineage>
</organism>
<evidence type="ECO:0000256" key="10">
    <source>
        <dbReference type="ARBA" id="ARBA00022833"/>
    </source>
</evidence>
<evidence type="ECO:0000259" key="13">
    <source>
        <dbReference type="Pfam" id="PF17900"/>
    </source>
</evidence>
<dbReference type="GO" id="GO:0016020">
    <property type="term" value="C:membrane"/>
    <property type="evidence" value="ECO:0007669"/>
    <property type="project" value="TreeGrafter"/>
</dbReference>
<keyword evidence="7" id="KW-0645">Protease</keyword>
<keyword evidence="15" id="KW-1185">Reference proteome</keyword>
<proteinExistence type="inferred from homology"/>
<accession>A0A512CEY9</accession>
<dbReference type="InterPro" id="IPR001930">
    <property type="entry name" value="Peptidase_M1"/>
</dbReference>
<dbReference type="SUPFAM" id="SSF48371">
    <property type="entry name" value="ARM repeat"/>
    <property type="match status" value="1"/>
</dbReference>
<dbReference type="InterPro" id="IPR042097">
    <property type="entry name" value="Aminopeptidase_N-like_N_sf"/>
</dbReference>
<evidence type="ECO:0000256" key="4">
    <source>
        <dbReference type="ARBA" id="ARBA00012564"/>
    </source>
</evidence>
<dbReference type="Gene3D" id="1.25.10.10">
    <property type="entry name" value="Leucine-rich Repeat Variant"/>
    <property type="match status" value="1"/>
</dbReference>
<dbReference type="Pfam" id="PF17900">
    <property type="entry name" value="Peptidase_M1_N"/>
    <property type="match status" value="1"/>
</dbReference>
<evidence type="ECO:0000256" key="1">
    <source>
        <dbReference type="ARBA" id="ARBA00000098"/>
    </source>
</evidence>
<evidence type="ECO:0000256" key="2">
    <source>
        <dbReference type="ARBA" id="ARBA00001947"/>
    </source>
</evidence>
<dbReference type="GO" id="GO:0006508">
    <property type="term" value="P:proteolysis"/>
    <property type="evidence" value="ECO:0007669"/>
    <property type="project" value="UniProtKB-KW"/>
</dbReference>
<dbReference type="GO" id="GO:0042277">
    <property type="term" value="F:peptide binding"/>
    <property type="evidence" value="ECO:0007669"/>
    <property type="project" value="TreeGrafter"/>
</dbReference>
<evidence type="ECO:0000256" key="5">
    <source>
        <dbReference type="ARBA" id="ARBA00015611"/>
    </source>
</evidence>
<dbReference type="EMBL" id="BJYV01000016">
    <property type="protein sequence ID" value="GEO22630.1"/>
    <property type="molecule type" value="Genomic_DNA"/>
</dbReference>
<keyword evidence="10" id="KW-0862">Zinc</keyword>
<keyword evidence="8" id="KW-0479">Metal-binding</keyword>
<dbReference type="GO" id="GO:0005737">
    <property type="term" value="C:cytoplasm"/>
    <property type="evidence" value="ECO:0007669"/>
    <property type="project" value="TreeGrafter"/>
</dbReference>
<dbReference type="CDD" id="cd09603">
    <property type="entry name" value="M1_APN_like"/>
    <property type="match status" value="1"/>
</dbReference>
<dbReference type="PANTHER" id="PTHR11533:SF174">
    <property type="entry name" value="PUROMYCIN-SENSITIVE AMINOPEPTIDASE-RELATED"/>
    <property type="match status" value="1"/>
</dbReference>
<evidence type="ECO:0000256" key="9">
    <source>
        <dbReference type="ARBA" id="ARBA00022801"/>
    </source>
</evidence>
<protein>
    <recommendedName>
        <fullName evidence="5">Aminopeptidase N</fullName>
        <ecNumber evidence="4">3.4.11.2</ecNumber>
    </recommendedName>
</protein>
<evidence type="ECO:0000256" key="3">
    <source>
        <dbReference type="ARBA" id="ARBA00010136"/>
    </source>
</evidence>
<name>A0A512CEY9_9BACT</name>
<reference evidence="14 15" key="1">
    <citation type="submission" date="2019-07" db="EMBL/GenBank/DDBJ databases">
        <title>Whole genome shotgun sequence of Cyclobacterium qasimii NBRC 106168.</title>
        <authorList>
            <person name="Hosoyama A."/>
            <person name="Uohara A."/>
            <person name="Ohji S."/>
            <person name="Ichikawa N."/>
        </authorList>
    </citation>
    <scope>NUCLEOTIDE SEQUENCE [LARGE SCALE GENOMIC DNA]</scope>
    <source>
        <strain evidence="14 15">NBRC 106168</strain>
    </source>
</reference>
<evidence type="ECO:0000313" key="15">
    <source>
        <dbReference type="Proteomes" id="UP000321301"/>
    </source>
</evidence>
<keyword evidence="9" id="KW-0378">Hydrolase</keyword>
<dbReference type="Gene3D" id="1.10.390.10">
    <property type="entry name" value="Neutral Protease Domain 2"/>
    <property type="match status" value="1"/>
</dbReference>
<comment type="catalytic activity">
    <reaction evidence="1">
        <text>Release of an N-terminal amino acid, Xaa-|-Yaa- from a peptide, amide or arylamide. Xaa is preferably Ala, but may be most amino acids including Pro (slow action). When a terminal hydrophobic residue is followed by a prolyl residue, the two may be released as an intact Xaa-Pro dipeptide.</text>
        <dbReference type="EC" id="3.4.11.2"/>
    </reaction>
</comment>
<dbReference type="SUPFAM" id="SSF55486">
    <property type="entry name" value="Metalloproteases ('zincins'), catalytic domain"/>
    <property type="match status" value="1"/>
</dbReference>
<dbReference type="Gene3D" id="2.60.40.1730">
    <property type="entry name" value="tricorn interacting facor f3 domain"/>
    <property type="match status" value="1"/>
</dbReference>
<dbReference type="InterPro" id="IPR014782">
    <property type="entry name" value="Peptidase_M1_dom"/>
</dbReference>
<comment type="caution">
    <text evidence="14">The sequence shown here is derived from an EMBL/GenBank/DDBJ whole genome shotgun (WGS) entry which is preliminary data.</text>
</comment>
<dbReference type="AlphaFoldDB" id="A0A512CEY9"/>
<dbReference type="InterPro" id="IPR050344">
    <property type="entry name" value="Peptidase_M1_aminopeptidases"/>
</dbReference>
<dbReference type="PRINTS" id="PR00756">
    <property type="entry name" value="ALADIPTASE"/>
</dbReference>
<dbReference type="SUPFAM" id="SSF63737">
    <property type="entry name" value="Leukotriene A4 hydrolase N-terminal domain"/>
    <property type="match status" value="1"/>
</dbReference>
<dbReference type="PANTHER" id="PTHR11533">
    <property type="entry name" value="PROTEASE M1 ZINC METALLOPROTEASE"/>
    <property type="match status" value="1"/>
</dbReference>
<evidence type="ECO:0000313" key="14">
    <source>
        <dbReference type="EMBL" id="GEO22630.1"/>
    </source>
</evidence>
<gene>
    <name evidence="14" type="ORF">CQA01_31640</name>
</gene>
<dbReference type="Pfam" id="PF01433">
    <property type="entry name" value="Peptidase_M1"/>
    <property type="match status" value="1"/>
</dbReference>
<keyword evidence="6 14" id="KW-0031">Aminopeptidase</keyword>
<dbReference type="EC" id="3.4.11.2" evidence="4"/>
<feature type="domain" description="Peptidase M1 membrane alanine aminopeptidase" evidence="12">
    <location>
        <begin position="272"/>
        <end position="478"/>
    </location>
</feature>
<keyword evidence="11" id="KW-0482">Metalloprotease</keyword>
<comment type="cofactor">
    <cofactor evidence="2">
        <name>Zn(2+)</name>
        <dbReference type="ChEBI" id="CHEBI:29105"/>
    </cofactor>
</comment>
<evidence type="ECO:0000256" key="11">
    <source>
        <dbReference type="ARBA" id="ARBA00023049"/>
    </source>
</evidence>